<dbReference type="EMBL" id="KD180436">
    <property type="protein sequence ID" value="EMS54618.1"/>
    <property type="molecule type" value="Genomic_DNA"/>
</dbReference>
<accession>M7YV72</accession>
<feature type="region of interest" description="Disordered" evidence="1">
    <location>
        <begin position="99"/>
        <end position="121"/>
    </location>
</feature>
<reference evidence="2" key="1">
    <citation type="journal article" date="2013" name="Nature">
        <title>Draft genome of the wheat A-genome progenitor Triticum urartu.</title>
        <authorList>
            <person name="Ling H.Q."/>
            <person name="Zhao S."/>
            <person name="Liu D."/>
            <person name="Wang J."/>
            <person name="Sun H."/>
            <person name="Zhang C."/>
            <person name="Fan H."/>
            <person name="Li D."/>
            <person name="Dong L."/>
            <person name="Tao Y."/>
            <person name="Gao C."/>
            <person name="Wu H."/>
            <person name="Li Y."/>
            <person name="Cui Y."/>
            <person name="Guo X."/>
            <person name="Zheng S."/>
            <person name="Wang B."/>
            <person name="Yu K."/>
            <person name="Liang Q."/>
            <person name="Yang W."/>
            <person name="Lou X."/>
            <person name="Chen J."/>
            <person name="Feng M."/>
            <person name="Jian J."/>
            <person name="Zhang X."/>
            <person name="Luo G."/>
            <person name="Jiang Y."/>
            <person name="Liu J."/>
            <person name="Wang Z."/>
            <person name="Sha Y."/>
            <person name="Zhang B."/>
            <person name="Wu H."/>
            <person name="Tang D."/>
            <person name="Shen Q."/>
            <person name="Xue P."/>
            <person name="Zou S."/>
            <person name="Wang X."/>
            <person name="Liu X."/>
            <person name="Wang F."/>
            <person name="Yang Y."/>
            <person name="An X."/>
            <person name="Dong Z."/>
            <person name="Zhang K."/>
            <person name="Zhang X."/>
            <person name="Luo M.C."/>
            <person name="Dvorak J."/>
            <person name="Tong Y."/>
            <person name="Wang J."/>
            <person name="Yang H."/>
            <person name="Li Z."/>
            <person name="Wang D."/>
            <person name="Zhang A."/>
            <person name="Wang J."/>
        </authorList>
    </citation>
    <scope>NUCLEOTIDE SEQUENCE</scope>
</reference>
<evidence type="ECO:0000313" key="2">
    <source>
        <dbReference type="EMBL" id="EMS54618.1"/>
    </source>
</evidence>
<organism evidence="2">
    <name type="scientific">Triticum urartu</name>
    <name type="common">Red wild einkorn</name>
    <name type="synonym">Crithodium urartu</name>
    <dbReference type="NCBI Taxonomy" id="4572"/>
    <lineage>
        <taxon>Eukaryota</taxon>
        <taxon>Viridiplantae</taxon>
        <taxon>Streptophyta</taxon>
        <taxon>Embryophyta</taxon>
        <taxon>Tracheophyta</taxon>
        <taxon>Spermatophyta</taxon>
        <taxon>Magnoliopsida</taxon>
        <taxon>Liliopsida</taxon>
        <taxon>Poales</taxon>
        <taxon>Poaceae</taxon>
        <taxon>BOP clade</taxon>
        <taxon>Pooideae</taxon>
        <taxon>Triticodae</taxon>
        <taxon>Triticeae</taxon>
        <taxon>Triticinae</taxon>
        <taxon>Triticum</taxon>
    </lineage>
</organism>
<sequence length="177" mass="19045">MAVIIRFGLDSTFKLSAMSRPCAGSPLSESPSGHHGLSTPLYSNIHLRVARLYASARDHGPILLSRRCPHPLAPARHALTVSRVAADSSASHRRITALARTPDWPAPASPSPPPLRPHAPLNRRRVKPLLQAASSASDFDSPLSCRPMTRPSAVKLAPGAEPLLSEDPICRHRQAAY</sequence>
<feature type="compositionally biased region" description="Pro residues" evidence="1">
    <location>
        <begin position="104"/>
        <end position="117"/>
    </location>
</feature>
<protein>
    <submittedName>
        <fullName evidence="2">Uncharacterized protein</fullName>
    </submittedName>
</protein>
<evidence type="ECO:0000256" key="1">
    <source>
        <dbReference type="SAM" id="MobiDB-lite"/>
    </source>
</evidence>
<dbReference type="AlphaFoldDB" id="M7YV72"/>
<name>M7YV72_TRIUA</name>
<gene>
    <name evidence="2" type="ORF">TRIUR3_30589</name>
</gene>
<proteinExistence type="predicted"/>